<proteinExistence type="predicted"/>
<organism evidence="1 2">
    <name type="scientific">Serratia rubidaea</name>
    <name type="common">Serratia marinorubra</name>
    <dbReference type="NCBI Taxonomy" id="61652"/>
    <lineage>
        <taxon>Bacteria</taxon>
        <taxon>Pseudomonadati</taxon>
        <taxon>Pseudomonadota</taxon>
        <taxon>Gammaproteobacteria</taxon>
        <taxon>Enterobacterales</taxon>
        <taxon>Yersiniaceae</taxon>
        <taxon>Serratia</taxon>
    </lineage>
</organism>
<dbReference type="AlphaFoldDB" id="A0A4U9HT42"/>
<protein>
    <submittedName>
        <fullName evidence="1">Uncharacterized protein</fullName>
    </submittedName>
</protein>
<dbReference type="InterPro" id="IPR035905">
    <property type="entry name" value="Barstar-like_sf"/>
</dbReference>
<gene>
    <name evidence="1" type="ORF">NCTC12971_05235</name>
</gene>
<reference evidence="1 2" key="1">
    <citation type="submission" date="2019-05" db="EMBL/GenBank/DDBJ databases">
        <authorList>
            <consortium name="Pathogen Informatics"/>
        </authorList>
    </citation>
    <scope>NUCLEOTIDE SEQUENCE [LARGE SCALE GENOMIC DNA]</scope>
    <source>
        <strain evidence="1 2">NCTC12971</strain>
    </source>
</reference>
<accession>A0A4U9HT42</accession>
<name>A0A4U9HT42_SERRU</name>
<evidence type="ECO:0000313" key="1">
    <source>
        <dbReference type="EMBL" id="VTP67688.1"/>
    </source>
</evidence>
<dbReference type="Proteomes" id="UP000307968">
    <property type="component" value="Chromosome"/>
</dbReference>
<dbReference type="SUPFAM" id="SSF52038">
    <property type="entry name" value="Barstar-related"/>
    <property type="match status" value="1"/>
</dbReference>
<evidence type="ECO:0000313" key="2">
    <source>
        <dbReference type="Proteomes" id="UP000307968"/>
    </source>
</evidence>
<dbReference type="EMBL" id="LR590463">
    <property type="protein sequence ID" value="VTP67688.1"/>
    <property type="molecule type" value="Genomic_DNA"/>
</dbReference>
<sequence>MGKVEFDFSQIPDLPAFYRDFADKFALGDVWR</sequence>